<proteinExistence type="predicted"/>
<accession>A0A507B553</accession>
<dbReference type="Proteomes" id="UP000319257">
    <property type="component" value="Unassembled WGS sequence"/>
</dbReference>
<dbReference type="InParanoid" id="A0A507B553"/>
<gene>
    <name evidence="1" type="ORF">E0L32_012445</name>
</gene>
<evidence type="ECO:0000313" key="2">
    <source>
        <dbReference type="Proteomes" id="UP000319257"/>
    </source>
</evidence>
<sequence length="150" mass="16731">MSGSRSANNAPSFTMEQAGAEIQRLSALVQALQAGGTQSAKYEVPPMYGGSKEGLRGFLTQCRGYLVKYKPNFPYLDDQVLFAATRLEGEALAWFEPMWRNYLEHPKNDRDPKAQAIFAGGFVMFEKAIKAAFGDPDEERTAERQLMALR</sequence>
<dbReference type="EMBL" id="SKBQ01000252">
    <property type="protein sequence ID" value="TPX14953.1"/>
    <property type="molecule type" value="Genomic_DNA"/>
</dbReference>
<comment type="caution">
    <text evidence="1">The sequence shown here is derived from an EMBL/GenBank/DDBJ whole genome shotgun (WGS) entry which is preliminary data.</text>
</comment>
<reference evidence="1 2" key="1">
    <citation type="submission" date="2019-06" db="EMBL/GenBank/DDBJ databases">
        <title>Draft genome sequence of the filamentous fungus Phialemoniopsis curvata isolated from diesel fuel.</title>
        <authorList>
            <person name="Varaljay V.A."/>
            <person name="Lyon W.J."/>
            <person name="Crouch A.L."/>
            <person name="Drake C.E."/>
            <person name="Hollomon J.M."/>
            <person name="Nadeau L.J."/>
            <person name="Nunn H.S."/>
            <person name="Stevenson B.S."/>
            <person name="Bojanowski C.L."/>
            <person name="Crookes-Goodson W.J."/>
        </authorList>
    </citation>
    <scope>NUCLEOTIDE SEQUENCE [LARGE SCALE GENOMIC DNA]</scope>
    <source>
        <strain evidence="1 2">D216</strain>
    </source>
</reference>
<dbReference type="GeneID" id="41979889"/>
<dbReference type="RefSeq" id="XP_030996664.1">
    <property type="nucleotide sequence ID" value="XM_031135283.1"/>
</dbReference>
<protein>
    <submittedName>
        <fullName evidence="1">Uncharacterized protein</fullName>
    </submittedName>
</protein>
<feature type="non-terminal residue" evidence="1">
    <location>
        <position position="150"/>
    </location>
</feature>
<name>A0A507B553_9PEZI</name>
<evidence type="ECO:0000313" key="1">
    <source>
        <dbReference type="EMBL" id="TPX14953.1"/>
    </source>
</evidence>
<dbReference type="OrthoDB" id="5234791at2759"/>
<organism evidence="1 2">
    <name type="scientific">Thyridium curvatum</name>
    <dbReference type="NCBI Taxonomy" id="1093900"/>
    <lineage>
        <taxon>Eukaryota</taxon>
        <taxon>Fungi</taxon>
        <taxon>Dikarya</taxon>
        <taxon>Ascomycota</taxon>
        <taxon>Pezizomycotina</taxon>
        <taxon>Sordariomycetes</taxon>
        <taxon>Sordariomycetidae</taxon>
        <taxon>Thyridiales</taxon>
        <taxon>Thyridiaceae</taxon>
        <taxon>Thyridium</taxon>
    </lineage>
</organism>
<keyword evidence="2" id="KW-1185">Reference proteome</keyword>
<dbReference type="AlphaFoldDB" id="A0A507B553"/>